<protein>
    <submittedName>
        <fullName evidence="3">Leucine rich repeat-containing protein</fullName>
    </submittedName>
</protein>
<gene>
    <name evidence="3" type="ORF">CSUI_003261</name>
</gene>
<keyword evidence="2" id="KW-0677">Repeat</keyword>
<evidence type="ECO:0000256" key="1">
    <source>
        <dbReference type="ARBA" id="ARBA00022614"/>
    </source>
</evidence>
<dbReference type="RefSeq" id="XP_067924564.1">
    <property type="nucleotide sequence ID" value="XM_068063459.1"/>
</dbReference>
<dbReference type="PANTHER" id="PTHR46652:SF3">
    <property type="entry name" value="LEUCINE-RICH REPEAT-CONTAINING PROTEIN 9"/>
    <property type="match status" value="1"/>
</dbReference>
<dbReference type="GeneID" id="94426670"/>
<accession>A0A2C6L1I9</accession>
<evidence type="ECO:0000256" key="2">
    <source>
        <dbReference type="ARBA" id="ARBA00022737"/>
    </source>
</evidence>
<sequence>MLWMRRVWEGISACKELQFLDASFNFIGSIERELTGMRQLHTLRLSANRLADLKGICLAVNLVELHVASNRIEEFGRSLRDNIKLQKLNVASNRFSSFVLAPSACLQVLNKTRLDGKAVQAVAQTYTRKLLYYTTKLQLLKRHFITASRKASALHAENWREKKSLLRHIVFGDGTSSRERKALRVHDDPSTVGINTVCIMAIACAASREHRYPRSDQWTAESGLRKKQEQVLRAALQESLVVSRMVHDTMEELRRRAERSLLWEHESAGNVFLEQGTPAHGW</sequence>
<organism evidence="3 4">
    <name type="scientific">Cystoisospora suis</name>
    <dbReference type="NCBI Taxonomy" id="483139"/>
    <lineage>
        <taxon>Eukaryota</taxon>
        <taxon>Sar</taxon>
        <taxon>Alveolata</taxon>
        <taxon>Apicomplexa</taxon>
        <taxon>Conoidasida</taxon>
        <taxon>Coccidia</taxon>
        <taxon>Eucoccidiorida</taxon>
        <taxon>Eimeriorina</taxon>
        <taxon>Sarcocystidae</taxon>
        <taxon>Cystoisospora</taxon>
    </lineage>
</organism>
<evidence type="ECO:0000313" key="4">
    <source>
        <dbReference type="Proteomes" id="UP000221165"/>
    </source>
</evidence>
<dbReference type="Gene3D" id="3.80.10.10">
    <property type="entry name" value="Ribonuclease Inhibitor"/>
    <property type="match status" value="1"/>
</dbReference>
<dbReference type="VEuPathDB" id="ToxoDB:CSUI_003261"/>
<keyword evidence="4" id="KW-1185">Reference proteome</keyword>
<keyword evidence="1" id="KW-0433">Leucine-rich repeat</keyword>
<dbReference type="InterPro" id="IPR050836">
    <property type="entry name" value="SDS22/Internalin_LRR"/>
</dbReference>
<evidence type="ECO:0000313" key="3">
    <source>
        <dbReference type="EMBL" id="PHJ22887.1"/>
    </source>
</evidence>
<name>A0A2C6L1I9_9APIC</name>
<dbReference type="InterPro" id="IPR032675">
    <property type="entry name" value="LRR_dom_sf"/>
</dbReference>
<dbReference type="AlphaFoldDB" id="A0A2C6L1I9"/>
<dbReference type="PANTHER" id="PTHR46652">
    <property type="entry name" value="LEUCINE-RICH REPEAT AND IQ DOMAIN-CONTAINING PROTEIN 1-RELATED"/>
    <property type="match status" value="1"/>
</dbReference>
<dbReference type="Proteomes" id="UP000221165">
    <property type="component" value="Unassembled WGS sequence"/>
</dbReference>
<reference evidence="3 4" key="1">
    <citation type="journal article" date="2017" name="Int. J. Parasitol.">
        <title>The genome of the protozoan parasite Cystoisospora suis and a reverse vaccinology approach to identify vaccine candidates.</title>
        <authorList>
            <person name="Palmieri N."/>
            <person name="Shrestha A."/>
            <person name="Ruttkowski B."/>
            <person name="Beck T."/>
            <person name="Vogl C."/>
            <person name="Tomley F."/>
            <person name="Blake D.P."/>
            <person name="Joachim A."/>
        </authorList>
    </citation>
    <scope>NUCLEOTIDE SEQUENCE [LARGE SCALE GENOMIC DNA]</scope>
    <source>
        <strain evidence="3 4">Wien I</strain>
    </source>
</reference>
<dbReference type="EMBL" id="MIGC01001427">
    <property type="protein sequence ID" value="PHJ22887.1"/>
    <property type="molecule type" value="Genomic_DNA"/>
</dbReference>
<dbReference type="SUPFAM" id="SSF52058">
    <property type="entry name" value="L domain-like"/>
    <property type="match status" value="1"/>
</dbReference>
<proteinExistence type="predicted"/>
<comment type="caution">
    <text evidence="3">The sequence shown here is derived from an EMBL/GenBank/DDBJ whole genome shotgun (WGS) entry which is preliminary data.</text>
</comment>
<dbReference type="OrthoDB" id="676979at2759"/>